<evidence type="ECO:0000313" key="2">
    <source>
        <dbReference type="EMBL" id="MCR8827617.1"/>
    </source>
</evidence>
<sequence>MLEFTRLAVFLVAIVLAASMATAQSKIKEREFQERFCVGMNLEVITEAGTKADCVSDEYAIEVEKSHKWAEAIGQALHYGVELERQAGIIIVCEDTANCQAHWYRLESTIKNNSLPITVWYCMFGDRLLSECWRD</sequence>
<gene>
    <name evidence="2" type="ORF">NTA49_13825</name>
</gene>
<name>A0ABT1Z397_9RHOB</name>
<keyword evidence="3" id="KW-1185">Reference proteome</keyword>
<feature type="chain" id="PRO_5047254416" evidence="1">
    <location>
        <begin position="24"/>
        <end position="135"/>
    </location>
</feature>
<evidence type="ECO:0000256" key="1">
    <source>
        <dbReference type="SAM" id="SignalP"/>
    </source>
</evidence>
<reference evidence="2" key="1">
    <citation type="submission" date="2022-07" db="EMBL/GenBank/DDBJ databases">
        <title>Pseudosulfitobacter sp. strain AP-MA-4, whole genome sequence.</title>
        <authorList>
            <person name="Jiang Y."/>
        </authorList>
    </citation>
    <scope>NUCLEOTIDE SEQUENCE</scope>
    <source>
        <strain evidence="2">AP-MA-4</strain>
    </source>
</reference>
<accession>A0ABT1Z397</accession>
<comment type="caution">
    <text evidence="2">The sequence shown here is derived from an EMBL/GenBank/DDBJ whole genome shotgun (WGS) entry which is preliminary data.</text>
</comment>
<evidence type="ECO:0000313" key="3">
    <source>
        <dbReference type="Proteomes" id="UP001165396"/>
    </source>
</evidence>
<keyword evidence="1" id="KW-0732">Signal</keyword>
<dbReference type="Proteomes" id="UP001165396">
    <property type="component" value="Unassembled WGS sequence"/>
</dbReference>
<dbReference type="EMBL" id="JANKJG010000010">
    <property type="protein sequence ID" value="MCR8827617.1"/>
    <property type="molecule type" value="Genomic_DNA"/>
</dbReference>
<organism evidence="2 3">
    <name type="scientific">Pseudosulfitobacter koreensis</name>
    <dbReference type="NCBI Taxonomy" id="2968472"/>
    <lineage>
        <taxon>Bacteria</taxon>
        <taxon>Pseudomonadati</taxon>
        <taxon>Pseudomonadota</taxon>
        <taxon>Alphaproteobacteria</taxon>
        <taxon>Rhodobacterales</taxon>
        <taxon>Roseobacteraceae</taxon>
        <taxon>Pseudosulfitobacter</taxon>
    </lineage>
</organism>
<feature type="signal peptide" evidence="1">
    <location>
        <begin position="1"/>
        <end position="23"/>
    </location>
</feature>
<protein>
    <submittedName>
        <fullName evidence="2">Uncharacterized protein</fullName>
    </submittedName>
</protein>
<proteinExistence type="predicted"/>
<dbReference type="RefSeq" id="WP_258295386.1">
    <property type="nucleotide sequence ID" value="NZ_JANKJG010000010.1"/>
</dbReference>